<dbReference type="EMBL" id="SOAG01000031">
    <property type="protein sequence ID" value="TDS52412.1"/>
    <property type="molecule type" value="Genomic_DNA"/>
</dbReference>
<feature type="domain" description="Type II restriction endonuclease EcoO109IR" evidence="1">
    <location>
        <begin position="90"/>
        <end position="211"/>
    </location>
</feature>
<name>A0A4R7ENC9_9FLAO</name>
<organism evidence="2 3">
    <name type="scientific">Myroides indicus</name>
    <dbReference type="NCBI Taxonomy" id="1323422"/>
    <lineage>
        <taxon>Bacteria</taxon>
        <taxon>Pseudomonadati</taxon>
        <taxon>Bacteroidota</taxon>
        <taxon>Flavobacteriia</taxon>
        <taxon>Flavobacteriales</taxon>
        <taxon>Flavobacteriaceae</taxon>
        <taxon>Myroides</taxon>
    </lineage>
</organism>
<protein>
    <submittedName>
        <fullName evidence="2">Type II restriction endonuclease EcoO109I-like protein</fullName>
    </submittedName>
</protein>
<keyword evidence="2" id="KW-0255">Endonuclease</keyword>
<dbReference type="InterPro" id="IPR011335">
    <property type="entry name" value="Restrct_endonuc-II-like"/>
</dbReference>
<proteinExistence type="predicted"/>
<dbReference type="InterPro" id="IPR032793">
    <property type="entry name" value="RE_EcoO109IR"/>
</dbReference>
<keyword evidence="2" id="KW-0378">Hydrolase</keyword>
<dbReference type="Proteomes" id="UP000295215">
    <property type="component" value="Unassembled WGS sequence"/>
</dbReference>
<dbReference type="CDD" id="cd22346">
    <property type="entry name" value="PDDEXK_nuclease"/>
    <property type="match status" value="1"/>
</dbReference>
<dbReference type="GO" id="GO:0004519">
    <property type="term" value="F:endonuclease activity"/>
    <property type="evidence" value="ECO:0007669"/>
    <property type="project" value="UniProtKB-KW"/>
</dbReference>
<dbReference type="RefSeq" id="WP_133713515.1">
    <property type="nucleotide sequence ID" value="NZ_SOAG01000031.1"/>
</dbReference>
<keyword evidence="3" id="KW-1185">Reference proteome</keyword>
<sequence>MNQSTPTQEALLQEIVVYFKTYIFENHIDLCVKKHSKLKSYNINPIVVKYLSKLIENDYTPMGVAKALFYPRVLGTSINTSFGTRIQNMFVDLKIAEGSLIKGMDIEFVDKIDNRRKWCQLKSGPNTINSEDIKPLIRKFTNTINLARTNKAFQNINNTDFIVGVLYGEPEELSMHYKLIDQTHPVIIGKEFWHRVTGFPHFYEGLVTELHALINNINTRDMLNKGVEELAKEIETSPLFNFN</sequence>
<evidence type="ECO:0000313" key="3">
    <source>
        <dbReference type="Proteomes" id="UP000295215"/>
    </source>
</evidence>
<dbReference type="OrthoDB" id="449755at2"/>
<reference evidence="2 3" key="1">
    <citation type="submission" date="2019-03" db="EMBL/GenBank/DDBJ databases">
        <title>Genomic Encyclopedia of Archaeal and Bacterial Type Strains, Phase II (KMG-II): from individual species to whole genera.</title>
        <authorList>
            <person name="Goeker M."/>
        </authorList>
    </citation>
    <scope>NUCLEOTIDE SEQUENCE [LARGE SCALE GENOMIC DNA]</scope>
    <source>
        <strain evidence="2 3">DSM 28213</strain>
    </source>
</reference>
<accession>A0A4R7ENC9</accession>
<evidence type="ECO:0000313" key="2">
    <source>
        <dbReference type="EMBL" id="TDS52412.1"/>
    </source>
</evidence>
<comment type="caution">
    <text evidence="2">The sequence shown here is derived from an EMBL/GenBank/DDBJ whole genome shotgun (WGS) entry which is preliminary data.</text>
</comment>
<evidence type="ECO:0000259" key="1">
    <source>
        <dbReference type="Pfam" id="PF14511"/>
    </source>
</evidence>
<dbReference type="AlphaFoldDB" id="A0A4R7ENC9"/>
<dbReference type="SUPFAM" id="SSF52980">
    <property type="entry name" value="Restriction endonuclease-like"/>
    <property type="match status" value="1"/>
</dbReference>
<gene>
    <name evidence="2" type="ORF">C8P70_1313</name>
</gene>
<keyword evidence="2" id="KW-0540">Nuclease</keyword>
<dbReference type="Pfam" id="PF14511">
    <property type="entry name" value="RE_EcoO109I"/>
    <property type="match status" value="1"/>
</dbReference>